<evidence type="ECO:0000313" key="3">
    <source>
        <dbReference type="Proteomes" id="UP000475928"/>
    </source>
</evidence>
<feature type="compositionally biased region" description="Basic and acidic residues" evidence="1">
    <location>
        <begin position="1"/>
        <end position="10"/>
    </location>
</feature>
<comment type="caution">
    <text evidence="2">The sequence shown here is derived from an EMBL/GenBank/DDBJ whole genome shotgun (WGS) entry which is preliminary data.</text>
</comment>
<reference evidence="2 3" key="1">
    <citation type="submission" date="2020-02" db="EMBL/GenBank/DDBJ databases">
        <title>Draft genome sequence of Lactococcus sp. Hs20B0-1.</title>
        <authorList>
            <person name="Noda S."/>
            <person name="Yuki M."/>
            <person name="Ohkuma M."/>
        </authorList>
    </citation>
    <scope>NUCLEOTIDE SEQUENCE [LARGE SCALE GENOMIC DNA]</scope>
    <source>
        <strain evidence="2 3">Hs20B0-1</strain>
    </source>
</reference>
<proteinExistence type="predicted"/>
<name>A0A6A0B7X4_9LACT</name>
<keyword evidence="3" id="KW-1185">Reference proteome</keyword>
<accession>A0A6A0B7X4</accession>
<sequence length="54" mass="6168">MLNENGKESTKSNQSNNFTKLGKPFKANYQKIEIVTINGEPRVRQLSTGKIMRK</sequence>
<dbReference type="AlphaFoldDB" id="A0A6A0B7X4"/>
<protein>
    <submittedName>
        <fullName evidence="2">Uncharacterized protein</fullName>
    </submittedName>
</protein>
<organism evidence="2 3">
    <name type="scientific">Pseudolactococcus insecticola</name>
    <dbReference type="NCBI Taxonomy" id="2709158"/>
    <lineage>
        <taxon>Bacteria</taxon>
        <taxon>Bacillati</taxon>
        <taxon>Bacillota</taxon>
        <taxon>Bacilli</taxon>
        <taxon>Lactobacillales</taxon>
        <taxon>Streptococcaceae</taxon>
        <taxon>Pseudolactococcus</taxon>
    </lineage>
</organism>
<gene>
    <name evidence="2" type="ORF">Hs20B_17900</name>
</gene>
<evidence type="ECO:0000313" key="2">
    <source>
        <dbReference type="EMBL" id="GFH41392.1"/>
    </source>
</evidence>
<evidence type="ECO:0000256" key="1">
    <source>
        <dbReference type="SAM" id="MobiDB-lite"/>
    </source>
</evidence>
<dbReference type="EMBL" id="BLLH01000014">
    <property type="protein sequence ID" value="GFH41392.1"/>
    <property type="molecule type" value="Genomic_DNA"/>
</dbReference>
<dbReference type="RefSeq" id="WP_172357844.1">
    <property type="nucleotide sequence ID" value="NZ_BLLH01000014.1"/>
</dbReference>
<feature type="region of interest" description="Disordered" evidence="1">
    <location>
        <begin position="1"/>
        <end position="23"/>
    </location>
</feature>
<dbReference type="Proteomes" id="UP000475928">
    <property type="component" value="Unassembled WGS sequence"/>
</dbReference>